<dbReference type="InterPro" id="IPR018114">
    <property type="entry name" value="TRYPSIN_HIS"/>
</dbReference>
<dbReference type="FunFam" id="2.40.10.10:FF:000005">
    <property type="entry name" value="Serine protease 37"/>
    <property type="match status" value="1"/>
</dbReference>
<dbReference type="GO" id="GO:0004252">
    <property type="term" value="F:serine-type endopeptidase activity"/>
    <property type="evidence" value="ECO:0000318"/>
    <property type="project" value="GO_Central"/>
</dbReference>
<dbReference type="PROSITE" id="PS00134">
    <property type="entry name" value="TRYPSIN_HIS"/>
    <property type="match status" value="1"/>
</dbReference>
<gene>
    <name evidence="9" type="primary">GZMM</name>
</gene>
<dbReference type="GlyGen" id="A0A8V1A732">
    <property type="glycosylation" value="1 site"/>
</dbReference>
<dbReference type="RefSeq" id="XP_046760634.1">
    <property type="nucleotide sequence ID" value="XM_046904678.1"/>
</dbReference>
<dbReference type="Pfam" id="PF00089">
    <property type="entry name" value="Trypsin"/>
    <property type="match status" value="1"/>
</dbReference>
<dbReference type="GO" id="GO:0006915">
    <property type="term" value="P:apoptotic process"/>
    <property type="evidence" value="ECO:0007669"/>
    <property type="project" value="Ensembl"/>
</dbReference>
<evidence type="ECO:0000256" key="4">
    <source>
        <dbReference type="ARBA" id="ARBA00023157"/>
    </source>
</evidence>
<dbReference type="AlphaFoldDB" id="A0A8V1A732"/>
<reference evidence="9" key="3">
    <citation type="submission" date="2025-09" db="UniProtKB">
        <authorList>
            <consortium name="Ensembl"/>
        </authorList>
    </citation>
    <scope>IDENTIFICATION</scope>
    <source>
        <strain evidence="9">broiler</strain>
    </source>
</reference>
<reference evidence="9" key="2">
    <citation type="submission" date="2025-08" db="UniProtKB">
        <authorList>
            <consortium name="Ensembl"/>
        </authorList>
    </citation>
    <scope>IDENTIFICATION</scope>
    <source>
        <strain evidence="9">broiler</strain>
    </source>
</reference>
<keyword evidence="3 5" id="KW-0720">Serine protease</keyword>
<dbReference type="SMART" id="SM00020">
    <property type="entry name" value="Tryp_SPc"/>
    <property type="match status" value="1"/>
</dbReference>
<feature type="signal peptide" evidence="7">
    <location>
        <begin position="1"/>
        <end position="21"/>
    </location>
</feature>
<dbReference type="PRINTS" id="PR00722">
    <property type="entry name" value="CHYMOTRYPSIN"/>
</dbReference>
<evidence type="ECO:0000313" key="9">
    <source>
        <dbReference type="Ensembl" id="ENSGALP00010041736.1"/>
    </source>
</evidence>
<dbReference type="GO" id="GO:0005615">
    <property type="term" value="C:extracellular space"/>
    <property type="evidence" value="ECO:0000318"/>
    <property type="project" value="GO_Central"/>
</dbReference>
<dbReference type="InterPro" id="IPR001314">
    <property type="entry name" value="Peptidase_S1A"/>
</dbReference>
<dbReference type="GO" id="GO:0006508">
    <property type="term" value="P:proteolysis"/>
    <property type="evidence" value="ECO:0007669"/>
    <property type="project" value="UniProtKB-KW"/>
</dbReference>
<organism evidence="9 10">
    <name type="scientific">Gallus gallus</name>
    <name type="common">Chicken</name>
    <dbReference type="NCBI Taxonomy" id="9031"/>
    <lineage>
        <taxon>Eukaryota</taxon>
        <taxon>Metazoa</taxon>
        <taxon>Chordata</taxon>
        <taxon>Craniata</taxon>
        <taxon>Vertebrata</taxon>
        <taxon>Euteleostomi</taxon>
        <taxon>Archelosauria</taxon>
        <taxon>Archosauria</taxon>
        <taxon>Dinosauria</taxon>
        <taxon>Saurischia</taxon>
        <taxon>Theropoda</taxon>
        <taxon>Coelurosauria</taxon>
        <taxon>Aves</taxon>
        <taxon>Neognathae</taxon>
        <taxon>Galloanserae</taxon>
        <taxon>Galliformes</taxon>
        <taxon>Phasianidae</taxon>
        <taxon>Phasianinae</taxon>
        <taxon>Gallus</taxon>
    </lineage>
</organism>
<dbReference type="RefSeq" id="XP_003642924.3">
    <property type="nucleotide sequence ID" value="XM_003642876.6"/>
</dbReference>
<feature type="chain" id="PRO_5036477322" evidence="7">
    <location>
        <begin position="22"/>
        <end position="329"/>
    </location>
</feature>
<evidence type="ECO:0000259" key="8">
    <source>
        <dbReference type="PROSITE" id="PS50240"/>
    </source>
</evidence>
<evidence type="ECO:0000313" key="10">
    <source>
        <dbReference type="Proteomes" id="UP000000539"/>
    </source>
</evidence>
<keyword evidence="4" id="KW-1015">Disulfide bond</keyword>
<sequence length="329" mass="34819">MERSAVLGLLLLLALPNPGLGEHCSGAGVDDGASVAPQGAAERGGSHPRSSAVAVGWAAPPLAAQSHLRIIGGHEAKPHSRPYMVSVQSKGVHTCGGALLNPRWVLTAAHCIPESADVSRMMVVVGLHRLQERRNAQSFAIRSACPHPGYDSQTMEDDLLLLQLEGKVKRSKRQRPIALLRREPAVGTVCSLAGWGGRRGLKAALQELEVAVLDTRMCNNSRFWNGDLTPSMICFEGRGRGEAPTSGDSGSPLVCGRPAAVAGVMSFSSRNPTDPLKPPVATSAVKHHAWIRRTLRRGCAAQTEQPQLFTQGSPQLSDKAAGTPTSSQP</sequence>
<feature type="region of interest" description="Disordered" evidence="6">
    <location>
        <begin position="301"/>
        <end position="329"/>
    </location>
</feature>
<keyword evidence="2 5" id="KW-0378">Hydrolase</keyword>
<dbReference type="RefSeq" id="XP_046760632.1">
    <property type="nucleotide sequence ID" value="XM_046904676.1"/>
</dbReference>
<dbReference type="Ensembl" id="ENSGALT00010067993.1">
    <property type="protein sequence ID" value="ENSGALP00010041736.1"/>
    <property type="gene ID" value="ENSGALG00010028059.1"/>
</dbReference>
<dbReference type="InterPro" id="IPR009003">
    <property type="entry name" value="Peptidase_S1_PA"/>
</dbReference>
<dbReference type="PANTHER" id="PTHR24271:SF51">
    <property type="entry name" value="GRANZYME M"/>
    <property type="match status" value="1"/>
</dbReference>
<protein>
    <submittedName>
        <fullName evidence="9">Granzyme M</fullName>
    </submittedName>
</protein>
<evidence type="ECO:0007829" key="11">
    <source>
        <dbReference type="PeptideAtlas" id="A0A8V1A732"/>
    </source>
</evidence>
<dbReference type="FunCoup" id="A0A8V1A732">
    <property type="interactions" value="101"/>
</dbReference>
<keyword evidence="1 5" id="KW-0645">Protease</keyword>
<reference evidence="9" key="1">
    <citation type="submission" date="2020-11" db="EMBL/GenBank/DDBJ databases">
        <title>Gallus gallus (Chicken) genome, bGalGal1, GRCg7b, maternal haplotype autosomes + Z &amp; W.</title>
        <authorList>
            <person name="Warren W."/>
            <person name="Formenti G."/>
            <person name="Fedrigo O."/>
            <person name="Haase B."/>
            <person name="Mountcastle J."/>
            <person name="Balacco J."/>
            <person name="Tracey A."/>
            <person name="Schneider V."/>
            <person name="Okimoto R."/>
            <person name="Cheng H."/>
            <person name="Hawken R."/>
            <person name="Howe K."/>
            <person name="Jarvis E.D."/>
        </authorList>
    </citation>
    <scope>NUCLEOTIDE SEQUENCE [LARGE SCALE GENOMIC DNA]</scope>
    <source>
        <strain evidence="9">Broiler</strain>
    </source>
</reference>
<dbReference type="InterPro" id="IPR001254">
    <property type="entry name" value="Trypsin_dom"/>
</dbReference>
<evidence type="ECO:0000256" key="3">
    <source>
        <dbReference type="ARBA" id="ARBA00022825"/>
    </source>
</evidence>
<dbReference type="CDD" id="cd00190">
    <property type="entry name" value="Tryp_SPc"/>
    <property type="match status" value="1"/>
</dbReference>
<dbReference type="RefSeq" id="XP_040548714.2">
    <property type="nucleotide sequence ID" value="XM_040692780.2"/>
</dbReference>
<evidence type="ECO:0000256" key="1">
    <source>
        <dbReference type="ARBA" id="ARBA00022670"/>
    </source>
</evidence>
<dbReference type="SMR" id="A0A8V1A732"/>
<dbReference type="RefSeq" id="XP_046760633.1">
    <property type="nucleotide sequence ID" value="XM_046904677.1"/>
</dbReference>
<proteinExistence type="evidence at protein level"/>
<keyword evidence="10" id="KW-1185">Reference proteome</keyword>
<dbReference type="PANTHER" id="PTHR24271">
    <property type="entry name" value="KALLIKREIN-RELATED"/>
    <property type="match status" value="1"/>
</dbReference>
<dbReference type="Gene3D" id="2.40.10.10">
    <property type="entry name" value="Trypsin-like serine proteases"/>
    <property type="match status" value="2"/>
</dbReference>
<feature type="domain" description="Peptidase S1" evidence="8">
    <location>
        <begin position="70"/>
        <end position="296"/>
    </location>
</feature>
<dbReference type="CTD" id="3004"/>
<dbReference type="OrthoDB" id="5597713at2759"/>
<evidence type="ECO:0000256" key="5">
    <source>
        <dbReference type="RuleBase" id="RU363034"/>
    </source>
</evidence>
<evidence type="ECO:0000256" key="6">
    <source>
        <dbReference type="SAM" id="MobiDB-lite"/>
    </source>
</evidence>
<feature type="compositionally biased region" description="Polar residues" evidence="6">
    <location>
        <begin position="302"/>
        <end position="316"/>
    </location>
</feature>
<keyword evidence="11" id="KW-1267">Proteomics identification</keyword>
<dbReference type="GeneID" id="100859124"/>
<accession>A0A8V1A732</accession>
<keyword evidence="7" id="KW-0732">Signal</keyword>
<dbReference type="PROSITE" id="PS00135">
    <property type="entry name" value="TRYPSIN_SER"/>
    <property type="match status" value="1"/>
</dbReference>
<dbReference type="GO" id="GO:0051604">
    <property type="term" value="P:protein maturation"/>
    <property type="evidence" value="ECO:0000318"/>
    <property type="project" value="GO_Central"/>
</dbReference>
<dbReference type="PROSITE" id="PS50240">
    <property type="entry name" value="TRYPSIN_DOM"/>
    <property type="match status" value="1"/>
</dbReference>
<evidence type="ECO:0000256" key="2">
    <source>
        <dbReference type="ARBA" id="ARBA00022801"/>
    </source>
</evidence>
<dbReference type="InterPro" id="IPR033116">
    <property type="entry name" value="TRYPSIN_SER"/>
</dbReference>
<dbReference type="OMA" id="DPFKPPV"/>
<dbReference type="KEGG" id="gga:100859124"/>
<dbReference type="Proteomes" id="UP000000539">
    <property type="component" value="Chromosome 28"/>
</dbReference>
<dbReference type="InterPro" id="IPR043504">
    <property type="entry name" value="Peptidase_S1_PA_chymotrypsin"/>
</dbReference>
<name>A0A8V1A732_CHICK</name>
<evidence type="ECO:0000256" key="7">
    <source>
        <dbReference type="SAM" id="SignalP"/>
    </source>
</evidence>
<dbReference type="GeneTree" id="ENSGT00940000162161"/>
<dbReference type="SUPFAM" id="SSF50494">
    <property type="entry name" value="Trypsin-like serine proteases"/>
    <property type="match status" value="1"/>
</dbReference>